<dbReference type="OrthoDB" id="1698302at2"/>
<dbReference type="eggNOG" id="ENOG50317H3">
    <property type="taxonomic scope" value="Bacteria"/>
</dbReference>
<evidence type="ECO:0000256" key="1">
    <source>
        <dbReference type="SAM" id="Phobius"/>
    </source>
</evidence>
<name>C5R9J0_WEIPA</name>
<keyword evidence="1" id="KW-0812">Transmembrane</keyword>
<dbReference type="STRING" id="585506.HMPREF0877_0635"/>
<dbReference type="EMBL" id="ACKU01000008">
    <property type="protein sequence ID" value="EER75090.1"/>
    <property type="molecule type" value="Genomic_DNA"/>
</dbReference>
<sequence length="153" mass="17808">MSKRIMYRFFLGMPFGVTYGLVISIVYAYLNNQTFYQMATNRFDDYISNPLDVLVITVILWALLGSLFFVTALIFTVERWSLVKKIIIHFFVTVSIFMIIAYALGWYLLNIEGVLTEIIIFVIIYALFLINDMIQSKRNVAAINNKIKNKNNH</sequence>
<gene>
    <name evidence="2" type="ORF">HMPREF0877_0635</name>
</gene>
<protein>
    <recommendedName>
        <fullName evidence="4">DUF3021 domain-containing protein</fullName>
    </recommendedName>
</protein>
<proteinExistence type="predicted"/>
<reference evidence="2 3" key="1">
    <citation type="submission" date="2009-04" db="EMBL/GenBank/DDBJ databases">
        <authorList>
            <person name="Qin X."/>
            <person name="Bachman B."/>
            <person name="Battles P."/>
            <person name="Bell A."/>
            <person name="Bess C."/>
            <person name="Bickham C."/>
            <person name="Chaboub L."/>
            <person name="Chen D."/>
            <person name="Coyle M."/>
            <person name="Deiros D.R."/>
            <person name="Dinh H."/>
            <person name="Forbes L."/>
            <person name="Fowler G."/>
            <person name="Francisco L."/>
            <person name="Fu Q."/>
            <person name="Gubbala S."/>
            <person name="Hale W."/>
            <person name="Han Y."/>
            <person name="Hemphill L."/>
            <person name="Highlander S.K."/>
            <person name="Hirani K."/>
            <person name="Hogues M."/>
            <person name="Jackson L."/>
            <person name="Jakkamsetti A."/>
            <person name="Javaid M."/>
            <person name="Jiang H."/>
            <person name="Korchina V."/>
            <person name="Kovar C."/>
            <person name="Lara F."/>
            <person name="Lee S."/>
            <person name="Mata R."/>
            <person name="Mathew T."/>
            <person name="Moen C."/>
            <person name="Morales K."/>
            <person name="Munidasa M."/>
            <person name="Nazareth L."/>
            <person name="Ngo R."/>
            <person name="Nguyen L."/>
            <person name="Okwuonu G."/>
            <person name="Ongeri F."/>
            <person name="Patil S."/>
            <person name="Petrosino J."/>
            <person name="Pham C."/>
            <person name="Pham P."/>
            <person name="Pu L.-L."/>
            <person name="Puazo M."/>
            <person name="Raj R."/>
            <person name="Reid J."/>
            <person name="Rouhana J."/>
            <person name="Saada N."/>
            <person name="Shang Y."/>
            <person name="Simmons D."/>
            <person name="Thornton R."/>
            <person name="Warren J."/>
            <person name="Weissenberger G."/>
            <person name="Zhang J."/>
            <person name="Zhang L."/>
            <person name="Zhou C."/>
            <person name="Zhu D."/>
            <person name="Muzny D."/>
            <person name="Worley K."/>
            <person name="Gibbs R."/>
        </authorList>
    </citation>
    <scope>NUCLEOTIDE SEQUENCE [LARGE SCALE GENOMIC DNA]</scope>
    <source>
        <strain evidence="2 3">ATCC 33313</strain>
    </source>
</reference>
<keyword evidence="1" id="KW-0472">Membrane</keyword>
<feature type="transmembrane region" description="Helical" evidence="1">
    <location>
        <begin position="50"/>
        <end position="75"/>
    </location>
</feature>
<feature type="transmembrane region" description="Helical" evidence="1">
    <location>
        <begin position="7"/>
        <end position="30"/>
    </location>
</feature>
<dbReference type="Proteomes" id="UP000004528">
    <property type="component" value="Unassembled WGS sequence"/>
</dbReference>
<keyword evidence="1" id="KW-1133">Transmembrane helix</keyword>
<organism evidence="2 3">
    <name type="scientific">Weissella paramesenteroides ATCC 33313</name>
    <dbReference type="NCBI Taxonomy" id="585506"/>
    <lineage>
        <taxon>Bacteria</taxon>
        <taxon>Bacillati</taxon>
        <taxon>Bacillota</taxon>
        <taxon>Bacilli</taxon>
        <taxon>Lactobacillales</taxon>
        <taxon>Lactobacillaceae</taxon>
        <taxon>Weissella</taxon>
    </lineage>
</organism>
<dbReference type="HOGENOM" id="CLU_103763_1_0_9"/>
<evidence type="ECO:0000313" key="3">
    <source>
        <dbReference type="Proteomes" id="UP000004528"/>
    </source>
</evidence>
<dbReference type="AlphaFoldDB" id="C5R9J0"/>
<dbReference type="Pfam" id="PF11457">
    <property type="entry name" value="DUF3021"/>
    <property type="match status" value="1"/>
</dbReference>
<feature type="transmembrane region" description="Helical" evidence="1">
    <location>
        <begin position="87"/>
        <end position="108"/>
    </location>
</feature>
<evidence type="ECO:0000313" key="2">
    <source>
        <dbReference type="EMBL" id="EER75090.1"/>
    </source>
</evidence>
<accession>C5R9J0</accession>
<keyword evidence="3" id="KW-1185">Reference proteome</keyword>
<dbReference type="RefSeq" id="WP_002828177.1">
    <property type="nucleotide sequence ID" value="NZ_GG697129.1"/>
</dbReference>
<evidence type="ECO:0008006" key="4">
    <source>
        <dbReference type="Google" id="ProtNLM"/>
    </source>
</evidence>
<comment type="caution">
    <text evidence="2">The sequence shown here is derived from an EMBL/GenBank/DDBJ whole genome shotgun (WGS) entry which is preliminary data.</text>
</comment>
<feature type="transmembrane region" description="Helical" evidence="1">
    <location>
        <begin position="114"/>
        <end position="130"/>
    </location>
</feature>
<dbReference type="InterPro" id="IPR021560">
    <property type="entry name" value="DUF3021"/>
</dbReference>